<name>A0A6G9ATX0_9BACT</name>
<dbReference type="GO" id="GO:0003677">
    <property type="term" value="F:DNA binding"/>
    <property type="evidence" value="ECO:0007669"/>
    <property type="project" value="UniProtKB-KW"/>
</dbReference>
<sequence length="103" mass="11612">MNNLFKALNDPTRRQILDLLREGDLNAGEIAERFDMTKPSISHHLDLLRQAGLVESVKQGQFITYSLNTTVLDDLLAWLMSFQKNESPASATNATEQAPKQIR</sequence>
<reference evidence="5 6" key="1">
    <citation type="submission" date="2020-03" db="EMBL/GenBank/DDBJ databases">
        <authorList>
            <person name="Kim M.K."/>
        </authorList>
    </citation>
    <scope>NUCLEOTIDE SEQUENCE [LARGE SCALE GENOMIC DNA]</scope>
    <source>
        <strain evidence="5 6">BT328</strain>
    </source>
</reference>
<dbReference type="GO" id="GO:0003700">
    <property type="term" value="F:DNA-binding transcription factor activity"/>
    <property type="evidence" value="ECO:0007669"/>
    <property type="project" value="InterPro"/>
</dbReference>
<evidence type="ECO:0000259" key="4">
    <source>
        <dbReference type="PROSITE" id="PS50987"/>
    </source>
</evidence>
<dbReference type="InterPro" id="IPR036388">
    <property type="entry name" value="WH-like_DNA-bd_sf"/>
</dbReference>
<keyword evidence="2" id="KW-0238">DNA-binding</keyword>
<keyword evidence="3" id="KW-0804">Transcription</keyword>
<dbReference type="CDD" id="cd00090">
    <property type="entry name" value="HTH_ARSR"/>
    <property type="match status" value="1"/>
</dbReference>
<dbReference type="AlphaFoldDB" id="A0A6G9ATX0"/>
<dbReference type="NCBIfam" id="NF033789">
    <property type="entry name" value="repress_SdpR"/>
    <property type="match status" value="1"/>
</dbReference>
<dbReference type="PANTHER" id="PTHR33154:SF33">
    <property type="entry name" value="TRANSCRIPTIONAL REPRESSOR SDPR"/>
    <property type="match status" value="1"/>
</dbReference>
<keyword evidence="6" id="KW-1185">Reference proteome</keyword>
<organism evidence="5 6">
    <name type="scientific">Spirosoma aureum</name>
    <dbReference type="NCBI Taxonomy" id="2692134"/>
    <lineage>
        <taxon>Bacteria</taxon>
        <taxon>Pseudomonadati</taxon>
        <taxon>Bacteroidota</taxon>
        <taxon>Cytophagia</taxon>
        <taxon>Cytophagales</taxon>
        <taxon>Cytophagaceae</taxon>
        <taxon>Spirosoma</taxon>
    </lineage>
</organism>
<evidence type="ECO:0000313" key="5">
    <source>
        <dbReference type="EMBL" id="QIP15725.1"/>
    </source>
</evidence>
<dbReference type="PRINTS" id="PR00778">
    <property type="entry name" value="HTHARSR"/>
</dbReference>
<dbReference type="Proteomes" id="UP000501802">
    <property type="component" value="Chromosome"/>
</dbReference>
<dbReference type="SUPFAM" id="SSF46785">
    <property type="entry name" value="Winged helix' DNA-binding domain"/>
    <property type="match status" value="1"/>
</dbReference>
<accession>A0A6G9ATX0</accession>
<evidence type="ECO:0000313" key="6">
    <source>
        <dbReference type="Proteomes" id="UP000501802"/>
    </source>
</evidence>
<dbReference type="Pfam" id="PF01022">
    <property type="entry name" value="HTH_5"/>
    <property type="match status" value="1"/>
</dbReference>
<dbReference type="InterPro" id="IPR011991">
    <property type="entry name" value="ArsR-like_HTH"/>
</dbReference>
<evidence type="ECO:0000256" key="1">
    <source>
        <dbReference type="ARBA" id="ARBA00023015"/>
    </source>
</evidence>
<dbReference type="InterPro" id="IPR001845">
    <property type="entry name" value="HTH_ArsR_DNA-bd_dom"/>
</dbReference>
<dbReference type="PANTHER" id="PTHR33154">
    <property type="entry name" value="TRANSCRIPTIONAL REGULATOR, ARSR FAMILY"/>
    <property type="match status" value="1"/>
</dbReference>
<evidence type="ECO:0000256" key="3">
    <source>
        <dbReference type="ARBA" id="ARBA00023163"/>
    </source>
</evidence>
<proteinExistence type="predicted"/>
<dbReference type="EMBL" id="CP050063">
    <property type="protein sequence ID" value="QIP15725.1"/>
    <property type="molecule type" value="Genomic_DNA"/>
</dbReference>
<protein>
    <submittedName>
        <fullName evidence="5">Winged helix-turn-helix transcriptional regulator</fullName>
    </submittedName>
</protein>
<dbReference type="KEGG" id="spib:G8759_25370"/>
<dbReference type="SMART" id="SM00418">
    <property type="entry name" value="HTH_ARSR"/>
    <property type="match status" value="1"/>
</dbReference>
<feature type="domain" description="HTH arsR-type" evidence="4">
    <location>
        <begin position="1"/>
        <end position="87"/>
    </location>
</feature>
<keyword evidence="1" id="KW-0805">Transcription regulation</keyword>
<dbReference type="NCBIfam" id="NF033788">
    <property type="entry name" value="HTH_metalloreg"/>
    <property type="match status" value="1"/>
</dbReference>
<dbReference type="RefSeq" id="WP_167214523.1">
    <property type="nucleotide sequence ID" value="NZ_CP050063.1"/>
</dbReference>
<dbReference type="InterPro" id="IPR051081">
    <property type="entry name" value="HTH_MetalResp_TranReg"/>
</dbReference>
<evidence type="ECO:0000256" key="2">
    <source>
        <dbReference type="ARBA" id="ARBA00023125"/>
    </source>
</evidence>
<dbReference type="PROSITE" id="PS50987">
    <property type="entry name" value="HTH_ARSR_2"/>
    <property type="match status" value="1"/>
</dbReference>
<dbReference type="Gene3D" id="1.10.10.10">
    <property type="entry name" value="Winged helix-like DNA-binding domain superfamily/Winged helix DNA-binding domain"/>
    <property type="match status" value="1"/>
</dbReference>
<dbReference type="InterPro" id="IPR036390">
    <property type="entry name" value="WH_DNA-bd_sf"/>
</dbReference>
<dbReference type="InterPro" id="IPR047796">
    <property type="entry name" value="SdpR-like_repress"/>
</dbReference>
<gene>
    <name evidence="5" type="ORF">G8759_25370</name>
</gene>